<feature type="domain" description="SAM" evidence="6">
    <location>
        <begin position="436"/>
        <end position="501"/>
    </location>
</feature>
<feature type="region of interest" description="Disordered" evidence="5">
    <location>
        <begin position="1"/>
        <end position="25"/>
    </location>
</feature>
<feature type="zinc finger region" description="TRAF-type" evidence="4">
    <location>
        <begin position="76"/>
        <end position="111"/>
    </location>
</feature>
<dbReference type="InterPro" id="IPR001660">
    <property type="entry name" value="SAM"/>
</dbReference>
<dbReference type="GO" id="GO:0008270">
    <property type="term" value="F:zinc ion binding"/>
    <property type="evidence" value="ECO:0007669"/>
    <property type="project" value="UniProtKB-KW"/>
</dbReference>
<dbReference type="Gene3D" id="3.30.40.10">
    <property type="entry name" value="Zinc/RING finger domain, C3HC4 (zinc finger)"/>
    <property type="match status" value="2"/>
</dbReference>
<dbReference type="InterPro" id="IPR051986">
    <property type="entry name" value="Innate_Immune_Apopt_Reg"/>
</dbReference>
<dbReference type="InterPro" id="IPR001293">
    <property type="entry name" value="Znf_TRAF"/>
</dbReference>
<protein>
    <recommendedName>
        <fullName evidence="10">SAM domain-containing protein</fullName>
    </recommendedName>
</protein>
<accession>K3X265</accession>
<dbReference type="InParanoid" id="K3X265"/>
<feature type="compositionally biased region" description="Low complexity" evidence="5">
    <location>
        <begin position="300"/>
        <end position="311"/>
    </location>
</feature>
<feature type="compositionally biased region" description="Low complexity" evidence="5">
    <location>
        <begin position="372"/>
        <end position="386"/>
    </location>
</feature>
<evidence type="ECO:0000259" key="6">
    <source>
        <dbReference type="PROSITE" id="PS50105"/>
    </source>
</evidence>
<feature type="compositionally biased region" description="Polar residues" evidence="5">
    <location>
        <begin position="576"/>
        <end position="587"/>
    </location>
</feature>
<evidence type="ECO:0000259" key="7">
    <source>
        <dbReference type="PROSITE" id="PS50145"/>
    </source>
</evidence>
<evidence type="ECO:0000256" key="5">
    <source>
        <dbReference type="SAM" id="MobiDB-lite"/>
    </source>
</evidence>
<keyword evidence="9" id="KW-1185">Reference proteome</keyword>
<evidence type="ECO:0000256" key="4">
    <source>
        <dbReference type="PROSITE-ProRule" id="PRU00207"/>
    </source>
</evidence>
<dbReference type="InterPro" id="IPR013083">
    <property type="entry name" value="Znf_RING/FYVE/PHD"/>
</dbReference>
<dbReference type="HOGENOM" id="CLU_465039_0_0_1"/>
<feature type="domain" description="TRAF-type" evidence="7">
    <location>
        <begin position="76"/>
        <end position="111"/>
    </location>
</feature>
<feature type="compositionally biased region" description="Acidic residues" evidence="5">
    <location>
        <begin position="503"/>
        <end position="533"/>
    </location>
</feature>
<dbReference type="OMA" id="HEASCKT"/>
<dbReference type="Proteomes" id="UP000019132">
    <property type="component" value="Unassembled WGS sequence"/>
</dbReference>
<dbReference type="VEuPathDB" id="FungiDB:PYU1_G011289"/>
<sequence length="587" mass="62907">MNSSDSPRSASGAGAGISSATTITTTPSSSVMKTCRHCNADVPGPDLFEHELRCDKMLKQCPHCLRRQKLADLQEHIENCDCRLVPCPNNCGGKFLQRGIPKHLATRCPNKSSSSASVSSPATLTGASAPTMLTPSTSTGSIAPSSTQKPEGPPLTASAPPAAALLQVASAASSSTSNKTECKFCDEEFSTSAIEAHEDACDWKPKRCQHCNMVIISRDLARHEASCKTSQKNCVHCNESVRRPLIWLRSMPHAALGAHTARCSKRPIKCIRCCQQFPADSIVAHSTNCKFVPSSASAASSSATASPQPAARLTTPSAGVLAPSPALGNKIPPPPPRLAHLQLGVCGPSWLLSVDSDNALADRMARRNSALSQLTNPLTTPSSSSLAGFAAAPPASRSYGNASHTSSVPEQDDDGDEEDDDDDEGQLTLAQVVAEWNVENVCLWLHEDVGVPEVVPRFQQRRCDGEMLLDLTESDLINDFGVKNRIHRERILNAIEAIKTSDEFSDEEEEEDEDDQEEVDDEEDDDEEEDNTDDTISVASQRHARSSMGEVPFLHPRDLLRRSSLPSPERGGPATSLPSSSAMGLIT</sequence>
<dbReference type="SUPFAM" id="SSF47769">
    <property type="entry name" value="SAM/Pointed domain"/>
    <property type="match status" value="1"/>
</dbReference>
<dbReference type="PROSITE" id="PS50105">
    <property type="entry name" value="SAM_DOMAIN"/>
    <property type="match status" value="1"/>
</dbReference>
<dbReference type="SMART" id="SM00454">
    <property type="entry name" value="SAM"/>
    <property type="match status" value="1"/>
</dbReference>
<evidence type="ECO:0000313" key="8">
    <source>
        <dbReference type="EnsemblProtists" id="PYU1_T011314"/>
    </source>
</evidence>
<proteinExistence type="predicted"/>
<dbReference type="EMBL" id="GL376562">
    <property type="status" value="NOT_ANNOTATED_CDS"/>
    <property type="molecule type" value="Genomic_DNA"/>
</dbReference>
<dbReference type="STRING" id="431595.K3X265"/>
<dbReference type="AlphaFoldDB" id="K3X265"/>
<keyword evidence="3 4" id="KW-0862">Zinc</keyword>
<reference evidence="9" key="2">
    <citation type="submission" date="2010-04" db="EMBL/GenBank/DDBJ databases">
        <authorList>
            <person name="Buell R."/>
            <person name="Hamilton J."/>
            <person name="Hostetler J."/>
        </authorList>
    </citation>
    <scope>NUCLEOTIDE SEQUENCE [LARGE SCALE GENOMIC DNA]</scope>
    <source>
        <strain evidence="9">DAOM:BR144</strain>
    </source>
</reference>
<feature type="compositionally biased region" description="Polar residues" evidence="5">
    <location>
        <begin position="398"/>
        <end position="409"/>
    </location>
</feature>
<feature type="region of interest" description="Disordered" evidence="5">
    <location>
        <begin position="300"/>
        <end position="333"/>
    </location>
</feature>
<reference evidence="8" key="3">
    <citation type="submission" date="2015-02" db="UniProtKB">
        <authorList>
            <consortium name="EnsemblProtists"/>
        </authorList>
    </citation>
    <scope>IDENTIFICATION</scope>
    <source>
        <strain evidence="8">DAOM BR144</strain>
    </source>
</reference>
<feature type="compositionally biased region" description="Polar residues" evidence="5">
    <location>
        <begin position="121"/>
        <end position="149"/>
    </location>
</feature>
<keyword evidence="2 4" id="KW-0863">Zinc-finger</keyword>
<organism evidence="8 9">
    <name type="scientific">Globisporangium ultimum (strain ATCC 200006 / CBS 805.95 / DAOM BR144)</name>
    <name type="common">Pythium ultimum</name>
    <dbReference type="NCBI Taxonomy" id="431595"/>
    <lineage>
        <taxon>Eukaryota</taxon>
        <taxon>Sar</taxon>
        <taxon>Stramenopiles</taxon>
        <taxon>Oomycota</taxon>
        <taxon>Peronosporomycetes</taxon>
        <taxon>Pythiales</taxon>
        <taxon>Pythiaceae</taxon>
        <taxon>Globisporangium</taxon>
    </lineage>
</organism>
<dbReference type="Pfam" id="PF07647">
    <property type="entry name" value="SAM_2"/>
    <property type="match status" value="1"/>
</dbReference>
<dbReference type="SUPFAM" id="SSF49599">
    <property type="entry name" value="TRAF domain-like"/>
    <property type="match status" value="2"/>
</dbReference>
<keyword evidence="1 4" id="KW-0479">Metal-binding</keyword>
<dbReference type="GO" id="GO:0005739">
    <property type="term" value="C:mitochondrion"/>
    <property type="evidence" value="ECO:0007669"/>
    <property type="project" value="TreeGrafter"/>
</dbReference>
<evidence type="ECO:0000256" key="2">
    <source>
        <dbReference type="ARBA" id="ARBA00022771"/>
    </source>
</evidence>
<dbReference type="InterPro" id="IPR013761">
    <property type="entry name" value="SAM/pointed_sf"/>
</dbReference>
<feature type="region of interest" description="Disordered" evidence="5">
    <location>
        <begin position="499"/>
        <end position="587"/>
    </location>
</feature>
<dbReference type="PANTHER" id="PTHR16295:SF10">
    <property type="entry name" value="EXPRESSED PROTEIN"/>
    <property type="match status" value="1"/>
</dbReference>
<dbReference type="EnsemblProtists" id="PYU1_T011314">
    <property type="protein sequence ID" value="PYU1_T011314"/>
    <property type="gene ID" value="PYU1_G011289"/>
</dbReference>
<evidence type="ECO:0008006" key="10">
    <source>
        <dbReference type="Google" id="ProtNLM"/>
    </source>
</evidence>
<evidence type="ECO:0000256" key="1">
    <source>
        <dbReference type="ARBA" id="ARBA00022723"/>
    </source>
</evidence>
<dbReference type="PROSITE" id="PS50145">
    <property type="entry name" value="ZF_TRAF"/>
    <property type="match status" value="1"/>
</dbReference>
<dbReference type="PANTHER" id="PTHR16295">
    <property type="entry name" value="TRAF-TYPE ZINC FINGER PROTEIN-RELATED"/>
    <property type="match status" value="1"/>
</dbReference>
<feature type="region of interest" description="Disordered" evidence="5">
    <location>
        <begin position="372"/>
        <end position="424"/>
    </location>
</feature>
<feature type="compositionally biased region" description="Acidic residues" evidence="5">
    <location>
        <begin position="410"/>
        <end position="424"/>
    </location>
</feature>
<name>K3X265_GLOUD</name>
<evidence type="ECO:0000313" key="9">
    <source>
        <dbReference type="Proteomes" id="UP000019132"/>
    </source>
</evidence>
<reference evidence="9" key="1">
    <citation type="journal article" date="2010" name="Genome Biol.">
        <title>Genome sequence of the necrotrophic plant pathogen Pythium ultimum reveals original pathogenicity mechanisms and effector repertoire.</title>
        <authorList>
            <person name="Levesque C.A."/>
            <person name="Brouwer H."/>
            <person name="Cano L."/>
            <person name="Hamilton J.P."/>
            <person name="Holt C."/>
            <person name="Huitema E."/>
            <person name="Raffaele S."/>
            <person name="Robideau G.P."/>
            <person name="Thines M."/>
            <person name="Win J."/>
            <person name="Zerillo M.M."/>
            <person name="Beakes G.W."/>
            <person name="Boore J.L."/>
            <person name="Busam D."/>
            <person name="Dumas B."/>
            <person name="Ferriera S."/>
            <person name="Fuerstenberg S.I."/>
            <person name="Gachon C.M."/>
            <person name="Gaulin E."/>
            <person name="Govers F."/>
            <person name="Grenville-Briggs L."/>
            <person name="Horner N."/>
            <person name="Hostetler J."/>
            <person name="Jiang R.H."/>
            <person name="Johnson J."/>
            <person name="Krajaejun T."/>
            <person name="Lin H."/>
            <person name="Meijer H.J."/>
            <person name="Moore B."/>
            <person name="Morris P."/>
            <person name="Phuntmart V."/>
            <person name="Puiu D."/>
            <person name="Shetty J."/>
            <person name="Stajich J.E."/>
            <person name="Tripathy S."/>
            <person name="Wawra S."/>
            <person name="van West P."/>
            <person name="Whitty B.R."/>
            <person name="Coutinho P.M."/>
            <person name="Henrissat B."/>
            <person name="Martin F."/>
            <person name="Thomas P.D."/>
            <person name="Tyler B.M."/>
            <person name="De Vries R.P."/>
            <person name="Kamoun S."/>
            <person name="Yandell M."/>
            <person name="Tisserat N."/>
            <person name="Buell C.R."/>
        </authorList>
    </citation>
    <scope>NUCLEOTIDE SEQUENCE</scope>
    <source>
        <strain evidence="9">DAOM:BR144</strain>
    </source>
</reference>
<feature type="region of interest" description="Disordered" evidence="5">
    <location>
        <begin position="111"/>
        <end position="159"/>
    </location>
</feature>
<evidence type="ECO:0000256" key="3">
    <source>
        <dbReference type="ARBA" id="ARBA00022833"/>
    </source>
</evidence>
<dbReference type="Gene3D" id="1.10.150.50">
    <property type="entry name" value="Transcription Factor, Ets-1"/>
    <property type="match status" value="1"/>
</dbReference>
<dbReference type="eggNOG" id="KOG3678">
    <property type="taxonomic scope" value="Eukaryota"/>
</dbReference>